<organism evidence="1 2">
    <name type="scientific">Araneus ventricosus</name>
    <name type="common">Orbweaver spider</name>
    <name type="synonym">Epeira ventricosa</name>
    <dbReference type="NCBI Taxonomy" id="182803"/>
    <lineage>
        <taxon>Eukaryota</taxon>
        <taxon>Metazoa</taxon>
        <taxon>Ecdysozoa</taxon>
        <taxon>Arthropoda</taxon>
        <taxon>Chelicerata</taxon>
        <taxon>Arachnida</taxon>
        <taxon>Araneae</taxon>
        <taxon>Araneomorphae</taxon>
        <taxon>Entelegynae</taxon>
        <taxon>Araneoidea</taxon>
        <taxon>Araneidae</taxon>
        <taxon>Araneus</taxon>
    </lineage>
</organism>
<reference evidence="1 2" key="1">
    <citation type="journal article" date="2019" name="Sci. Rep.">
        <title>Orb-weaving spider Araneus ventricosus genome elucidates the spidroin gene catalogue.</title>
        <authorList>
            <person name="Kono N."/>
            <person name="Nakamura H."/>
            <person name="Ohtoshi R."/>
            <person name="Moran D.A.P."/>
            <person name="Shinohara A."/>
            <person name="Yoshida Y."/>
            <person name="Fujiwara M."/>
            <person name="Mori M."/>
            <person name="Tomita M."/>
            <person name="Arakawa K."/>
        </authorList>
    </citation>
    <scope>NUCLEOTIDE SEQUENCE [LARGE SCALE GENOMIC DNA]</scope>
</reference>
<comment type="caution">
    <text evidence="1">The sequence shown here is derived from an EMBL/GenBank/DDBJ whole genome shotgun (WGS) entry which is preliminary data.</text>
</comment>
<evidence type="ECO:0000313" key="2">
    <source>
        <dbReference type="Proteomes" id="UP000499080"/>
    </source>
</evidence>
<name>A0A4Y2EHQ0_ARAVE</name>
<dbReference type="AlphaFoldDB" id="A0A4Y2EHQ0"/>
<evidence type="ECO:0000313" key="1">
    <source>
        <dbReference type="EMBL" id="GBM28673.1"/>
    </source>
</evidence>
<keyword evidence="2" id="KW-1185">Reference proteome</keyword>
<sequence>MKIHIIAAKTLPQPLRAIILFIAVTFVDIKRNVVTELQTAHEGQKRAVEKIIESSGKKLKPVAVRDFILLNVPKVDRGPLDCPNLIGKNLKVENNV</sequence>
<dbReference type="Proteomes" id="UP000499080">
    <property type="component" value="Unassembled WGS sequence"/>
</dbReference>
<dbReference type="OrthoDB" id="5836254at2759"/>
<accession>A0A4Y2EHQ0</accession>
<proteinExistence type="predicted"/>
<gene>
    <name evidence="1" type="ORF">AVEN_116690_1</name>
</gene>
<dbReference type="EMBL" id="BGPR01000617">
    <property type="protein sequence ID" value="GBM28673.1"/>
    <property type="molecule type" value="Genomic_DNA"/>
</dbReference>
<protein>
    <submittedName>
        <fullName evidence="1">Uncharacterized protein</fullName>
    </submittedName>
</protein>